<dbReference type="PANTHER" id="PTHR10578:SF149">
    <property type="entry name" value="2-HYDROXYACID OXIDASE 2"/>
    <property type="match status" value="1"/>
</dbReference>
<dbReference type="SUPFAM" id="SSF51395">
    <property type="entry name" value="FMN-linked oxidoreductases"/>
    <property type="match status" value="1"/>
</dbReference>
<evidence type="ECO:0000256" key="2">
    <source>
        <dbReference type="ARBA" id="ARBA00023002"/>
    </source>
</evidence>
<evidence type="ECO:0000313" key="5">
    <source>
        <dbReference type="EMBL" id="OXA55008.1"/>
    </source>
</evidence>
<comment type="cofactor">
    <cofactor evidence="1">
        <name>FMN</name>
        <dbReference type="ChEBI" id="CHEBI:58210"/>
    </cofactor>
</comment>
<accession>A0A226ECS3</accession>
<keyword evidence="6" id="KW-1185">Reference proteome</keyword>
<gene>
    <name evidence="5" type="ORF">Fcan01_10398</name>
</gene>
<dbReference type="PROSITE" id="PS51349">
    <property type="entry name" value="FMN_HYDROXY_ACID_DH_2"/>
    <property type="match status" value="1"/>
</dbReference>
<name>A0A226ECS3_FOLCA</name>
<evidence type="ECO:0000256" key="1">
    <source>
        <dbReference type="ARBA" id="ARBA00001917"/>
    </source>
</evidence>
<feature type="transmembrane region" description="Helical" evidence="3">
    <location>
        <begin position="7"/>
        <end position="31"/>
    </location>
</feature>
<sequence length="265" mass="29153">MNCAYRNVLIFVLVFVPGIIIGGMFVAIWPFSDYGKVNYNRPQDLPGAGRAGAIYILSTLATTSIEEVAASAPQTRLWFQLYFKNDTTFNANLLTRAENSGYEAVVLTLDAQIIGKRVDQLRHGFELPENASLANFDSNMNQNSTDSGTILNQTLKVLRDDITMTWDVVKWIRDHTEMKLILKGILTGEDAKLAADYGVDAIIIDALSEVVSATASSGMEIYLDGGISLGTDVFKAIALGAKMVLQTKTKIFVDSLQVYIFNFET</sequence>
<evidence type="ECO:0000259" key="4">
    <source>
        <dbReference type="PROSITE" id="PS51349"/>
    </source>
</evidence>
<evidence type="ECO:0000256" key="3">
    <source>
        <dbReference type="SAM" id="Phobius"/>
    </source>
</evidence>
<organism evidence="5 6">
    <name type="scientific">Folsomia candida</name>
    <name type="common">Springtail</name>
    <dbReference type="NCBI Taxonomy" id="158441"/>
    <lineage>
        <taxon>Eukaryota</taxon>
        <taxon>Metazoa</taxon>
        <taxon>Ecdysozoa</taxon>
        <taxon>Arthropoda</taxon>
        <taxon>Hexapoda</taxon>
        <taxon>Collembola</taxon>
        <taxon>Entomobryomorpha</taxon>
        <taxon>Isotomoidea</taxon>
        <taxon>Isotomidae</taxon>
        <taxon>Proisotominae</taxon>
        <taxon>Folsomia</taxon>
    </lineage>
</organism>
<comment type="caution">
    <text evidence="5">The sequence shown here is derived from an EMBL/GenBank/DDBJ whole genome shotgun (WGS) entry which is preliminary data.</text>
</comment>
<dbReference type="STRING" id="158441.A0A226ECS3"/>
<dbReference type="InterPro" id="IPR013785">
    <property type="entry name" value="Aldolase_TIM"/>
</dbReference>
<dbReference type="Proteomes" id="UP000198287">
    <property type="component" value="Unassembled WGS sequence"/>
</dbReference>
<dbReference type="PANTHER" id="PTHR10578">
    <property type="entry name" value="S -2-HYDROXY-ACID OXIDASE-RELATED"/>
    <property type="match status" value="1"/>
</dbReference>
<dbReference type="Gene3D" id="3.20.20.70">
    <property type="entry name" value="Aldolase class I"/>
    <property type="match status" value="1"/>
</dbReference>
<dbReference type="OrthoDB" id="25826at2759"/>
<dbReference type="InterPro" id="IPR037396">
    <property type="entry name" value="FMN_HAD"/>
</dbReference>
<dbReference type="EMBL" id="LNIX01000005">
    <property type="protein sequence ID" value="OXA55008.1"/>
    <property type="molecule type" value="Genomic_DNA"/>
</dbReference>
<dbReference type="InterPro" id="IPR000262">
    <property type="entry name" value="FMN-dep_DH"/>
</dbReference>
<keyword evidence="2" id="KW-0560">Oxidoreductase</keyword>
<dbReference type="AlphaFoldDB" id="A0A226ECS3"/>
<evidence type="ECO:0000313" key="6">
    <source>
        <dbReference type="Proteomes" id="UP000198287"/>
    </source>
</evidence>
<feature type="domain" description="FMN hydroxy acid dehydrogenase" evidence="4">
    <location>
        <begin position="1"/>
        <end position="265"/>
    </location>
</feature>
<proteinExistence type="predicted"/>
<protein>
    <submittedName>
        <fullName evidence="5">Hydroxyacid oxidase 1</fullName>
    </submittedName>
</protein>
<keyword evidence="3" id="KW-0472">Membrane</keyword>
<keyword evidence="3" id="KW-0812">Transmembrane</keyword>
<dbReference type="GO" id="GO:0016491">
    <property type="term" value="F:oxidoreductase activity"/>
    <property type="evidence" value="ECO:0007669"/>
    <property type="project" value="UniProtKB-KW"/>
</dbReference>
<reference evidence="5 6" key="1">
    <citation type="submission" date="2015-12" db="EMBL/GenBank/DDBJ databases">
        <title>The genome of Folsomia candida.</title>
        <authorList>
            <person name="Faddeeva A."/>
            <person name="Derks M.F."/>
            <person name="Anvar Y."/>
            <person name="Smit S."/>
            <person name="Van Straalen N."/>
            <person name="Roelofs D."/>
        </authorList>
    </citation>
    <scope>NUCLEOTIDE SEQUENCE [LARGE SCALE GENOMIC DNA]</scope>
    <source>
        <strain evidence="5 6">VU population</strain>
        <tissue evidence="5">Whole body</tissue>
    </source>
</reference>
<dbReference type="Pfam" id="PF01070">
    <property type="entry name" value="FMN_dh"/>
    <property type="match status" value="1"/>
</dbReference>
<keyword evidence="3" id="KW-1133">Transmembrane helix</keyword>